<name>X1RXK1_9ZZZZ</name>
<protein>
    <submittedName>
        <fullName evidence="1">Uncharacterized protein</fullName>
    </submittedName>
</protein>
<gene>
    <name evidence="1" type="ORF">S12H4_17470</name>
</gene>
<organism evidence="1">
    <name type="scientific">marine sediment metagenome</name>
    <dbReference type="NCBI Taxonomy" id="412755"/>
    <lineage>
        <taxon>unclassified sequences</taxon>
        <taxon>metagenomes</taxon>
        <taxon>ecological metagenomes</taxon>
    </lineage>
</organism>
<reference evidence="1" key="1">
    <citation type="journal article" date="2014" name="Front. Microbiol.">
        <title>High frequency of phylogenetically diverse reductive dehalogenase-homologous genes in deep subseafloor sedimentary metagenomes.</title>
        <authorList>
            <person name="Kawai M."/>
            <person name="Futagami T."/>
            <person name="Toyoda A."/>
            <person name="Takaki Y."/>
            <person name="Nishi S."/>
            <person name="Hori S."/>
            <person name="Arai W."/>
            <person name="Tsubouchi T."/>
            <person name="Morono Y."/>
            <person name="Uchiyama I."/>
            <person name="Ito T."/>
            <person name="Fujiyama A."/>
            <person name="Inagaki F."/>
            <person name="Takami H."/>
        </authorList>
    </citation>
    <scope>NUCLEOTIDE SEQUENCE</scope>
    <source>
        <strain evidence="1">Expedition CK06-06</strain>
    </source>
</reference>
<evidence type="ECO:0000313" key="1">
    <source>
        <dbReference type="EMBL" id="GAI85403.1"/>
    </source>
</evidence>
<proteinExistence type="predicted"/>
<dbReference type="AlphaFoldDB" id="X1RXK1"/>
<comment type="caution">
    <text evidence="1">The sequence shown here is derived from an EMBL/GenBank/DDBJ whole genome shotgun (WGS) entry which is preliminary data.</text>
</comment>
<sequence>MPADTTYLELEFDTPQTINEEVRILAVADGEVAEADGAYIGYERDDVKPDEFTTHRIVGAFGDSEAFDTAYRYTWEPPFTRRAKLPPAFIEMLGY</sequence>
<accession>X1RXK1</accession>
<dbReference type="EMBL" id="BARW01008540">
    <property type="protein sequence ID" value="GAI85403.1"/>
    <property type="molecule type" value="Genomic_DNA"/>
</dbReference>